<dbReference type="Pfam" id="PF00520">
    <property type="entry name" value="Ion_trans"/>
    <property type="match status" value="1"/>
</dbReference>
<keyword evidence="5 7" id="KW-0472">Membrane</keyword>
<accession>A0AAD9MYQ2</accession>
<evidence type="ECO:0000256" key="3">
    <source>
        <dbReference type="ARBA" id="ARBA00022801"/>
    </source>
</evidence>
<dbReference type="GO" id="GO:0005216">
    <property type="term" value="F:monoatomic ion channel activity"/>
    <property type="evidence" value="ECO:0007669"/>
    <property type="project" value="InterPro"/>
</dbReference>
<sequence>MAENYQRFVDADTEIILNENDDCQNDLEMSSPDGINRKGVTSRLGNSRNDDIGPANNKPEDDATHSTKYRQLANENETESQVIIPSEHQELDIAEKTEAVSGIRLLRCELRRFVDHLAFRIFTVLLVLLDLIAVIVDLSKNDTNRPLEILSLTIITYFVLEFSLRLIAHGPEHFVKEWLEIFDAIVIFISFIFTILPIALNHLNTNVAFIRLFVAARLIRIILIIRLVTEKKNLERATRKVVSQNKRRYQKDGFDLDLCYITHRVIAMSFPSAGFMALYRNPIKEVARFLDLKHQDNYMIFNLCSERMYDESIFQNRVARYRVDDHNVPKLRDLVDFVQTAKGWLGKDPKNVIAVHCKGGKGRTGTFICTWLVENGTFEEAKQSLDYFGDRRTDLSVGSKYQGVETPSQGRYVGYYEKIKRLHFGNMPPEQTLKLTSMYIKSLSGIGCGDGRDLTCKVITDSRIWVYELGRQDNCKVTHDLGADSIAVTFSDTPLLTGDIKVMFFCSDKSIPRGCDDCLFYFWFHTAFVEDGKLFLPREELDNPHKKRTWTVFMDDLSVTLLFKKIPTLLT</sequence>
<proteinExistence type="predicted"/>
<feature type="transmembrane region" description="Helical" evidence="7">
    <location>
        <begin position="117"/>
        <end position="136"/>
    </location>
</feature>
<dbReference type="SUPFAM" id="SSF49562">
    <property type="entry name" value="C2 domain (Calcium/lipid-binding domain, CaLB)"/>
    <property type="match status" value="1"/>
</dbReference>
<dbReference type="CDD" id="cd14510">
    <property type="entry name" value="PTP_VSP_TPTE"/>
    <property type="match status" value="1"/>
</dbReference>
<dbReference type="GO" id="GO:0016314">
    <property type="term" value="F:phosphatidylinositol-3,4,5-trisphosphate 3-phosphatase activity"/>
    <property type="evidence" value="ECO:0007669"/>
    <property type="project" value="TreeGrafter"/>
</dbReference>
<evidence type="ECO:0000259" key="10">
    <source>
        <dbReference type="PROSITE" id="PS51182"/>
    </source>
</evidence>
<dbReference type="PROSITE" id="PS50056">
    <property type="entry name" value="TYR_PHOSPHATASE_2"/>
    <property type="match status" value="1"/>
</dbReference>
<keyword evidence="2 7" id="KW-0812">Transmembrane</keyword>
<dbReference type="Gene3D" id="2.60.40.1110">
    <property type="match status" value="1"/>
</dbReference>
<dbReference type="Pfam" id="PF22785">
    <property type="entry name" value="Tc-R-P"/>
    <property type="match status" value="1"/>
</dbReference>
<dbReference type="InterPro" id="IPR000387">
    <property type="entry name" value="Tyr_Pase_dom"/>
</dbReference>
<keyword evidence="3" id="KW-0378">Hydrolase</keyword>
<reference evidence="11" key="1">
    <citation type="journal article" date="2023" name="Mol. Biol. Evol.">
        <title>Third-Generation Sequencing Reveals the Adaptive Role of the Epigenome in Three Deep-Sea Polychaetes.</title>
        <authorList>
            <person name="Perez M."/>
            <person name="Aroh O."/>
            <person name="Sun Y."/>
            <person name="Lan Y."/>
            <person name="Juniper S.K."/>
            <person name="Young C.R."/>
            <person name="Angers B."/>
            <person name="Qian P.Y."/>
        </authorList>
    </citation>
    <scope>NUCLEOTIDE SEQUENCE</scope>
    <source>
        <strain evidence="11">P08H-3</strain>
    </source>
</reference>
<dbReference type="EMBL" id="JAODUP010000489">
    <property type="protein sequence ID" value="KAK2148601.1"/>
    <property type="molecule type" value="Genomic_DNA"/>
</dbReference>
<dbReference type="AlphaFoldDB" id="A0AAD9MYQ2"/>
<dbReference type="PROSITE" id="PS51181">
    <property type="entry name" value="PPASE_TENSIN"/>
    <property type="match status" value="1"/>
</dbReference>
<evidence type="ECO:0000256" key="2">
    <source>
        <dbReference type="ARBA" id="ARBA00022692"/>
    </source>
</evidence>
<dbReference type="Proteomes" id="UP001208570">
    <property type="component" value="Unassembled WGS sequence"/>
</dbReference>
<feature type="transmembrane region" description="Helical" evidence="7">
    <location>
        <begin position="206"/>
        <end position="229"/>
    </location>
</feature>
<evidence type="ECO:0000259" key="9">
    <source>
        <dbReference type="PROSITE" id="PS51181"/>
    </source>
</evidence>
<evidence type="ECO:0008006" key="13">
    <source>
        <dbReference type="Google" id="ProtNLM"/>
    </source>
</evidence>
<keyword evidence="12" id="KW-1185">Reference proteome</keyword>
<evidence type="ECO:0000313" key="11">
    <source>
        <dbReference type="EMBL" id="KAK2148601.1"/>
    </source>
</evidence>
<evidence type="ECO:0000256" key="6">
    <source>
        <dbReference type="SAM" id="MobiDB-lite"/>
    </source>
</evidence>
<evidence type="ECO:0000259" key="8">
    <source>
        <dbReference type="PROSITE" id="PS50056"/>
    </source>
</evidence>
<feature type="region of interest" description="Disordered" evidence="6">
    <location>
        <begin position="23"/>
        <end position="66"/>
    </location>
</feature>
<dbReference type="InterPro" id="IPR027359">
    <property type="entry name" value="Volt_channel_dom_sf"/>
</dbReference>
<evidence type="ECO:0000256" key="7">
    <source>
        <dbReference type="SAM" id="Phobius"/>
    </source>
</evidence>
<dbReference type="SUPFAM" id="SSF52799">
    <property type="entry name" value="(Phosphotyrosine protein) phosphatases II"/>
    <property type="match status" value="1"/>
</dbReference>
<evidence type="ECO:0000256" key="4">
    <source>
        <dbReference type="ARBA" id="ARBA00022989"/>
    </source>
</evidence>
<keyword evidence="4 7" id="KW-1133">Transmembrane helix</keyword>
<comment type="caution">
    <text evidence="11">The sequence shown here is derived from an EMBL/GenBank/DDBJ whole genome shotgun (WGS) entry which is preliminary data.</text>
</comment>
<evidence type="ECO:0000256" key="1">
    <source>
        <dbReference type="ARBA" id="ARBA00004141"/>
    </source>
</evidence>
<dbReference type="SMART" id="SM01326">
    <property type="entry name" value="PTEN_C2"/>
    <property type="match status" value="1"/>
</dbReference>
<evidence type="ECO:0000256" key="5">
    <source>
        <dbReference type="ARBA" id="ARBA00023136"/>
    </source>
</evidence>
<dbReference type="Gene3D" id="3.90.190.10">
    <property type="entry name" value="Protein tyrosine phosphatase superfamily"/>
    <property type="match status" value="1"/>
</dbReference>
<dbReference type="Gene3D" id="1.20.120.350">
    <property type="entry name" value="Voltage-gated potassium channels. Chain C"/>
    <property type="match status" value="1"/>
</dbReference>
<dbReference type="PANTHER" id="PTHR12305:SF60">
    <property type="entry name" value="PHOSPHATIDYLINOSITOL 3,4,5-TRISPHOSPHATE 3-PHOSPHATASE TPTE2-RELATED"/>
    <property type="match status" value="1"/>
</dbReference>
<dbReference type="InterPro" id="IPR029021">
    <property type="entry name" value="Prot-tyrosine_phosphatase-like"/>
</dbReference>
<protein>
    <recommendedName>
        <fullName evidence="13">Phosphatidylinositol-3,4,5-trisphosphate 3-phosphatase</fullName>
    </recommendedName>
</protein>
<feature type="transmembrane region" description="Helical" evidence="7">
    <location>
        <begin position="148"/>
        <end position="167"/>
    </location>
</feature>
<dbReference type="Pfam" id="PF10409">
    <property type="entry name" value="PTEN_C2"/>
    <property type="match status" value="1"/>
</dbReference>
<dbReference type="PANTHER" id="PTHR12305">
    <property type="entry name" value="PHOSPHATASE WITH HOMOLOGY TO TENSIN"/>
    <property type="match status" value="1"/>
</dbReference>
<dbReference type="GO" id="GO:0005829">
    <property type="term" value="C:cytosol"/>
    <property type="evidence" value="ECO:0007669"/>
    <property type="project" value="TreeGrafter"/>
</dbReference>
<dbReference type="InterPro" id="IPR051281">
    <property type="entry name" value="Dual-spec_lipid-protein_phosph"/>
</dbReference>
<comment type="subcellular location">
    <subcellularLocation>
        <location evidence="1">Membrane</location>
        <topology evidence="1">Multi-pass membrane protein</topology>
    </subcellularLocation>
</comment>
<name>A0AAD9MYQ2_9ANNE</name>
<feature type="domain" description="Phosphatase tensin-type" evidence="9">
    <location>
        <begin position="247"/>
        <end position="423"/>
    </location>
</feature>
<dbReference type="PROSITE" id="PS51182">
    <property type="entry name" value="C2_TENSIN"/>
    <property type="match status" value="1"/>
</dbReference>
<dbReference type="InterPro" id="IPR005821">
    <property type="entry name" value="Ion_trans_dom"/>
</dbReference>
<evidence type="ECO:0000313" key="12">
    <source>
        <dbReference type="Proteomes" id="UP001208570"/>
    </source>
</evidence>
<dbReference type="SUPFAM" id="SSF81324">
    <property type="entry name" value="Voltage-gated potassium channels"/>
    <property type="match status" value="1"/>
</dbReference>
<feature type="domain" description="Tyrosine specific protein phosphatases" evidence="8">
    <location>
        <begin position="332"/>
        <end position="395"/>
    </location>
</feature>
<dbReference type="PROSITE" id="PS00383">
    <property type="entry name" value="TYR_PHOSPHATASE_1"/>
    <property type="match status" value="1"/>
</dbReference>
<dbReference type="InterPro" id="IPR014020">
    <property type="entry name" value="Tensin_C2-dom"/>
</dbReference>
<dbReference type="InterPro" id="IPR029023">
    <property type="entry name" value="Tensin_phosphatase"/>
</dbReference>
<dbReference type="InterPro" id="IPR016130">
    <property type="entry name" value="Tyr_Pase_AS"/>
</dbReference>
<organism evidence="11 12">
    <name type="scientific">Paralvinella palmiformis</name>
    <dbReference type="NCBI Taxonomy" id="53620"/>
    <lineage>
        <taxon>Eukaryota</taxon>
        <taxon>Metazoa</taxon>
        <taxon>Spiralia</taxon>
        <taxon>Lophotrochozoa</taxon>
        <taxon>Annelida</taxon>
        <taxon>Polychaeta</taxon>
        <taxon>Sedentaria</taxon>
        <taxon>Canalipalpata</taxon>
        <taxon>Terebellida</taxon>
        <taxon>Terebelliformia</taxon>
        <taxon>Alvinellidae</taxon>
        <taxon>Paralvinella</taxon>
    </lineage>
</organism>
<dbReference type="FunFam" id="2.60.40.1110:FF:000004">
    <property type="entry name" value="Voltage-sensor containing phosphatase"/>
    <property type="match status" value="1"/>
</dbReference>
<gene>
    <name evidence="11" type="ORF">LSH36_489g00006</name>
</gene>
<dbReference type="GO" id="GO:0016020">
    <property type="term" value="C:membrane"/>
    <property type="evidence" value="ECO:0007669"/>
    <property type="project" value="UniProtKB-SubCell"/>
</dbReference>
<feature type="domain" description="C2 tensin-type" evidence="10">
    <location>
        <begin position="430"/>
        <end position="566"/>
    </location>
</feature>
<dbReference type="InterPro" id="IPR035892">
    <property type="entry name" value="C2_domain_sf"/>
</dbReference>
<dbReference type="InterPro" id="IPR045102">
    <property type="entry name" value="PTP_VSP_TPTE"/>
</dbReference>
<feature type="transmembrane region" description="Helical" evidence="7">
    <location>
        <begin position="179"/>
        <end position="200"/>
    </location>
</feature>